<dbReference type="GO" id="GO:0005730">
    <property type="term" value="C:nucleolus"/>
    <property type="evidence" value="ECO:0007669"/>
    <property type="project" value="UniProtKB-SubCell"/>
</dbReference>
<sequence>MGNQKQKWTAEEEEALLAGVAKHGPGKWKNILKDPHFAPFLTHRSNIGLKDKWRNLSVSTSGQGSKEKLRTSKVKTVTAAPLPNVQNYSHAAPLRRKASIGTVVDDPSSSMQEGKNARRRGGWCSLIGPGQRMKPGVFFKLAISTLGGKSTTSRDLEKETNKQTLAKMEVQNSFKIRKQTVLGTKTPSPQEKDVKPWQSISSRLMITSETVDSIYLLNHSQCTSYLDDDDALKFTRLLGFIIPVSTVSMPRTSGNKPLSKTTSPFNTSNWHPYFFSFVKRLRVEQLMSDNFHLQKHDS</sequence>
<keyword evidence="6" id="KW-0238">DNA-binding</keyword>
<comment type="caution">
    <text evidence="13">The sequence shown here is derived from an EMBL/GenBank/DDBJ whole genome shotgun (WGS) entry which is preliminary data.</text>
</comment>
<evidence type="ECO:0000313" key="13">
    <source>
        <dbReference type="EMBL" id="KAF5452977.1"/>
    </source>
</evidence>
<evidence type="ECO:0000256" key="9">
    <source>
        <dbReference type="ARBA" id="ARBA00032813"/>
    </source>
</evidence>
<dbReference type="AlphaFoldDB" id="A0A833WZI7"/>
<dbReference type="PANTHER" id="PTHR46267">
    <property type="entry name" value="SINGLE MYB HISTONE 4"/>
    <property type="match status" value="1"/>
</dbReference>
<evidence type="ECO:0000259" key="12">
    <source>
        <dbReference type="PROSITE" id="PS51294"/>
    </source>
</evidence>
<keyword evidence="8" id="KW-0539">Nucleus</keyword>
<dbReference type="SMART" id="SM00717">
    <property type="entry name" value="SANT"/>
    <property type="match status" value="1"/>
</dbReference>
<keyword evidence="5" id="KW-0175">Coiled coil</keyword>
<feature type="non-terminal residue" evidence="13">
    <location>
        <position position="1"/>
    </location>
</feature>
<evidence type="ECO:0000256" key="7">
    <source>
        <dbReference type="ARBA" id="ARBA00023163"/>
    </source>
</evidence>
<keyword evidence="4" id="KW-0805">Transcription regulation</keyword>
<dbReference type="InterPro" id="IPR001005">
    <property type="entry name" value="SANT/Myb"/>
</dbReference>
<evidence type="ECO:0000256" key="5">
    <source>
        <dbReference type="ARBA" id="ARBA00023054"/>
    </source>
</evidence>
<dbReference type="InterPro" id="IPR044597">
    <property type="entry name" value="SMH1-6"/>
</dbReference>
<evidence type="ECO:0000256" key="6">
    <source>
        <dbReference type="ARBA" id="ARBA00023125"/>
    </source>
</evidence>
<gene>
    <name evidence="13" type="ORF">F2P56_027926</name>
</gene>
<evidence type="ECO:0000256" key="10">
    <source>
        <dbReference type="SAM" id="MobiDB-lite"/>
    </source>
</evidence>
<reference evidence="13" key="2">
    <citation type="submission" date="2020-03" db="EMBL/GenBank/DDBJ databases">
        <title>Walnut 2.0.</title>
        <authorList>
            <person name="Marrano A."/>
            <person name="Britton M."/>
            <person name="Zimin A.V."/>
            <person name="Zaini P.A."/>
            <person name="Workman R."/>
            <person name="Puiu D."/>
            <person name="Bianco L."/>
            <person name="Allen B.J."/>
            <person name="Troggio M."/>
            <person name="Leslie C.A."/>
            <person name="Timp W."/>
            <person name="Dendekar A."/>
            <person name="Salzberg S.L."/>
            <person name="Neale D.B."/>
        </authorList>
    </citation>
    <scope>NUCLEOTIDE SEQUENCE</scope>
    <source>
        <tissue evidence="13">Leaves</tissue>
    </source>
</reference>
<dbReference type="GO" id="GO:0003691">
    <property type="term" value="F:double-stranded telomeric DNA binding"/>
    <property type="evidence" value="ECO:0007669"/>
    <property type="project" value="InterPro"/>
</dbReference>
<dbReference type="PROSITE" id="PS51294">
    <property type="entry name" value="HTH_MYB"/>
    <property type="match status" value="1"/>
</dbReference>
<dbReference type="Gramene" id="Jr12_17490_p1">
    <property type="protein sequence ID" value="cds.Jr12_17490_p1"/>
    <property type="gene ID" value="Jr12_17490"/>
</dbReference>
<dbReference type="InterPro" id="IPR017930">
    <property type="entry name" value="Myb_dom"/>
</dbReference>
<dbReference type="CDD" id="cd11660">
    <property type="entry name" value="SANT_TRF"/>
    <property type="match status" value="1"/>
</dbReference>
<dbReference type="Pfam" id="PF00249">
    <property type="entry name" value="Myb_DNA-binding"/>
    <property type="match status" value="1"/>
</dbReference>
<evidence type="ECO:0000256" key="8">
    <source>
        <dbReference type="ARBA" id="ARBA00023242"/>
    </source>
</evidence>
<dbReference type="SUPFAM" id="SSF46689">
    <property type="entry name" value="Homeodomain-like"/>
    <property type="match status" value="1"/>
</dbReference>
<dbReference type="GO" id="GO:0005694">
    <property type="term" value="C:chromosome"/>
    <property type="evidence" value="ECO:0007669"/>
    <property type="project" value="UniProtKB-SubCell"/>
</dbReference>
<proteinExistence type="predicted"/>
<dbReference type="FunFam" id="1.10.10.60:FF:000168">
    <property type="entry name" value="Telomere repeat-binding factor 1"/>
    <property type="match status" value="1"/>
</dbReference>
<keyword evidence="7" id="KW-0804">Transcription</keyword>
<comment type="subcellular location">
    <subcellularLocation>
        <location evidence="1">Chromosome</location>
    </subcellularLocation>
    <subcellularLocation>
        <location evidence="2">Nucleus</location>
        <location evidence="2">Nucleolus</location>
    </subcellularLocation>
</comment>
<evidence type="ECO:0000256" key="3">
    <source>
        <dbReference type="ARBA" id="ARBA00022454"/>
    </source>
</evidence>
<dbReference type="PANTHER" id="PTHR46267:SF3">
    <property type="entry name" value="TELOMERE REPEAT-BINDING FACTOR 4-RELATED"/>
    <property type="match status" value="1"/>
</dbReference>
<reference evidence="13" key="1">
    <citation type="submission" date="2015-10" db="EMBL/GenBank/DDBJ databases">
        <authorList>
            <person name="Martinez-Garcia P.J."/>
            <person name="Crepeau M.W."/>
            <person name="Puiu D."/>
            <person name="Gonzalez-Ibeas D."/>
            <person name="Whalen J."/>
            <person name="Stevens K."/>
            <person name="Paul R."/>
            <person name="Butterfield T."/>
            <person name="Britton M."/>
            <person name="Reagan R."/>
            <person name="Chakraborty S."/>
            <person name="Walawage S.L."/>
            <person name="Vasquez-Gross H.A."/>
            <person name="Cardeno C."/>
            <person name="Famula R."/>
            <person name="Pratt K."/>
            <person name="Kuruganti S."/>
            <person name="Aradhya M.K."/>
            <person name="Leslie C.A."/>
            <person name="Dandekar A.M."/>
            <person name="Salzberg S.L."/>
            <person name="Wegrzyn J.L."/>
            <person name="Langley C.H."/>
            <person name="Neale D.B."/>
        </authorList>
    </citation>
    <scope>NUCLEOTIDE SEQUENCE</scope>
    <source>
        <tissue evidence="13">Leaves</tissue>
    </source>
</reference>
<accession>A0A833WZI7</accession>
<feature type="domain" description="HTH myb-type" evidence="12">
    <location>
        <begin position="1"/>
        <end position="33"/>
    </location>
</feature>
<organism evidence="13 14">
    <name type="scientific">Juglans regia</name>
    <name type="common">English walnut</name>
    <dbReference type="NCBI Taxonomy" id="51240"/>
    <lineage>
        <taxon>Eukaryota</taxon>
        <taxon>Viridiplantae</taxon>
        <taxon>Streptophyta</taxon>
        <taxon>Embryophyta</taxon>
        <taxon>Tracheophyta</taxon>
        <taxon>Spermatophyta</taxon>
        <taxon>Magnoliopsida</taxon>
        <taxon>eudicotyledons</taxon>
        <taxon>Gunneridae</taxon>
        <taxon>Pentapetalae</taxon>
        <taxon>rosids</taxon>
        <taxon>fabids</taxon>
        <taxon>Fagales</taxon>
        <taxon>Juglandaceae</taxon>
        <taxon>Juglans</taxon>
    </lineage>
</organism>
<protein>
    <recommendedName>
        <fullName evidence="9">MYB transcription factor</fullName>
    </recommendedName>
</protein>
<feature type="region of interest" description="Disordered" evidence="10">
    <location>
        <begin position="103"/>
        <end position="126"/>
    </location>
</feature>
<evidence type="ECO:0000313" key="14">
    <source>
        <dbReference type="Proteomes" id="UP000619265"/>
    </source>
</evidence>
<name>A0A833WZI7_JUGRE</name>
<dbReference type="PROSITE" id="PS50090">
    <property type="entry name" value="MYB_LIKE"/>
    <property type="match status" value="1"/>
</dbReference>
<feature type="domain" description="Myb-like" evidence="11">
    <location>
        <begin position="1"/>
        <end position="57"/>
    </location>
</feature>
<dbReference type="Proteomes" id="UP000619265">
    <property type="component" value="Unassembled WGS sequence"/>
</dbReference>
<dbReference type="InterPro" id="IPR009057">
    <property type="entry name" value="Homeodomain-like_sf"/>
</dbReference>
<dbReference type="EMBL" id="LIHL02000012">
    <property type="protein sequence ID" value="KAF5452977.1"/>
    <property type="molecule type" value="Genomic_DNA"/>
</dbReference>
<evidence type="ECO:0000256" key="1">
    <source>
        <dbReference type="ARBA" id="ARBA00004286"/>
    </source>
</evidence>
<evidence type="ECO:0000259" key="11">
    <source>
        <dbReference type="PROSITE" id="PS50090"/>
    </source>
</evidence>
<evidence type="ECO:0000256" key="4">
    <source>
        <dbReference type="ARBA" id="ARBA00023015"/>
    </source>
</evidence>
<dbReference type="Gene3D" id="1.10.10.60">
    <property type="entry name" value="Homeodomain-like"/>
    <property type="match status" value="1"/>
</dbReference>
<keyword evidence="3" id="KW-0158">Chromosome</keyword>
<evidence type="ECO:0000256" key="2">
    <source>
        <dbReference type="ARBA" id="ARBA00004604"/>
    </source>
</evidence>